<sequence length="231" mass="27173">EFEYINSNMYFTDNMYNVPLINDIEEDLVSDKILEEISLEFDGFDGEYGSYFPNFTSAALYVWNTKFTISTSTYEDLVKIITHSKFRKDDVPFVLTSTKKAFTISLLEHLERILNNPAITSKLYFSPGIIKNEKSEFWHRSLWQESLLFGSHEIKSDSRENNKELWLVEGDSVFVDSKNISQHVNVWFSDLPEPDNYNFYVQEYHDISTRYRIPCESVMLKTPPQPMSIYK</sequence>
<organism evidence="1 2">
    <name type="scientific">Cetraspora pellucida</name>
    <dbReference type="NCBI Taxonomy" id="1433469"/>
    <lineage>
        <taxon>Eukaryota</taxon>
        <taxon>Fungi</taxon>
        <taxon>Fungi incertae sedis</taxon>
        <taxon>Mucoromycota</taxon>
        <taxon>Glomeromycotina</taxon>
        <taxon>Glomeromycetes</taxon>
        <taxon>Diversisporales</taxon>
        <taxon>Gigasporaceae</taxon>
        <taxon>Cetraspora</taxon>
    </lineage>
</organism>
<evidence type="ECO:0000313" key="1">
    <source>
        <dbReference type="EMBL" id="CAG8707767.1"/>
    </source>
</evidence>
<protein>
    <submittedName>
        <fullName evidence="1">7733_t:CDS:1</fullName>
    </submittedName>
</protein>
<comment type="caution">
    <text evidence="1">The sequence shown here is derived from an EMBL/GenBank/DDBJ whole genome shotgun (WGS) entry which is preliminary data.</text>
</comment>
<proteinExistence type="predicted"/>
<accession>A0ACA9PF50</accession>
<feature type="non-terminal residue" evidence="1">
    <location>
        <position position="231"/>
    </location>
</feature>
<evidence type="ECO:0000313" key="2">
    <source>
        <dbReference type="Proteomes" id="UP000789366"/>
    </source>
</evidence>
<gene>
    <name evidence="1" type="ORF">SPELUC_LOCUS11630</name>
</gene>
<reference evidence="1" key="1">
    <citation type="submission" date="2021-06" db="EMBL/GenBank/DDBJ databases">
        <authorList>
            <person name="Kallberg Y."/>
            <person name="Tangrot J."/>
            <person name="Rosling A."/>
        </authorList>
    </citation>
    <scope>NUCLEOTIDE SEQUENCE</scope>
    <source>
        <strain evidence="1">28 12/20/2015</strain>
    </source>
</reference>
<dbReference type="EMBL" id="CAJVPW010025189">
    <property type="protein sequence ID" value="CAG8707767.1"/>
    <property type="molecule type" value="Genomic_DNA"/>
</dbReference>
<feature type="non-terminal residue" evidence="1">
    <location>
        <position position="1"/>
    </location>
</feature>
<keyword evidence="2" id="KW-1185">Reference proteome</keyword>
<dbReference type="Proteomes" id="UP000789366">
    <property type="component" value="Unassembled WGS sequence"/>
</dbReference>
<name>A0ACA9PF50_9GLOM</name>